<dbReference type="EMBL" id="KN822022">
    <property type="protein sequence ID" value="KIM65425.1"/>
    <property type="molecule type" value="Genomic_DNA"/>
</dbReference>
<feature type="region of interest" description="Disordered" evidence="1">
    <location>
        <begin position="1"/>
        <end position="62"/>
    </location>
</feature>
<feature type="compositionally biased region" description="Basic and acidic residues" evidence="1">
    <location>
        <begin position="53"/>
        <end position="62"/>
    </location>
</feature>
<dbReference type="HOGENOM" id="CLU_2910537_0_0_1"/>
<protein>
    <submittedName>
        <fullName evidence="2">Uncharacterized protein</fullName>
    </submittedName>
</protein>
<name>A0A0C3DXX7_9AGAM</name>
<reference evidence="2 3" key="1">
    <citation type="submission" date="2014-04" db="EMBL/GenBank/DDBJ databases">
        <authorList>
            <consortium name="DOE Joint Genome Institute"/>
            <person name="Kuo A."/>
            <person name="Kohler A."/>
            <person name="Nagy L.G."/>
            <person name="Floudas D."/>
            <person name="Copeland A."/>
            <person name="Barry K.W."/>
            <person name="Cichocki N."/>
            <person name="Veneault-Fourrey C."/>
            <person name="LaButti K."/>
            <person name="Lindquist E.A."/>
            <person name="Lipzen A."/>
            <person name="Lundell T."/>
            <person name="Morin E."/>
            <person name="Murat C."/>
            <person name="Sun H."/>
            <person name="Tunlid A."/>
            <person name="Henrissat B."/>
            <person name="Grigoriev I.V."/>
            <person name="Hibbett D.S."/>
            <person name="Martin F."/>
            <person name="Nordberg H.P."/>
            <person name="Cantor M.N."/>
            <person name="Hua S.X."/>
        </authorList>
    </citation>
    <scope>NUCLEOTIDE SEQUENCE [LARGE SCALE GENOMIC DNA]</scope>
    <source>
        <strain evidence="2 3">Foug A</strain>
    </source>
</reference>
<evidence type="ECO:0000313" key="2">
    <source>
        <dbReference type="EMBL" id="KIM65425.1"/>
    </source>
</evidence>
<dbReference type="InParanoid" id="A0A0C3DXX7"/>
<proteinExistence type="predicted"/>
<dbReference type="Proteomes" id="UP000053989">
    <property type="component" value="Unassembled WGS sequence"/>
</dbReference>
<sequence>MQPTTVHTTIGPPQPPKRHPRPRGPLERLHAQKANKDDLKHEPITQATTAPLRDARPPTEVL</sequence>
<reference evidence="3" key="2">
    <citation type="submission" date="2015-01" db="EMBL/GenBank/DDBJ databases">
        <title>Evolutionary Origins and Diversification of the Mycorrhizal Mutualists.</title>
        <authorList>
            <consortium name="DOE Joint Genome Institute"/>
            <consortium name="Mycorrhizal Genomics Consortium"/>
            <person name="Kohler A."/>
            <person name="Kuo A."/>
            <person name="Nagy L.G."/>
            <person name="Floudas D."/>
            <person name="Copeland A."/>
            <person name="Barry K.W."/>
            <person name="Cichocki N."/>
            <person name="Veneault-Fourrey C."/>
            <person name="LaButti K."/>
            <person name="Lindquist E.A."/>
            <person name="Lipzen A."/>
            <person name="Lundell T."/>
            <person name="Morin E."/>
            <person name="Murat C."/>
            <person name="Riley R."/>
            <person name="Ohm R."/>
            <person name="Sun H."/>
            <person name="Tunlid A."/>
            <person name="Henrissat B."/>
            <person name="Grigoriev I.V."/>
            <person name="Hibbett D.S."/>
            <person name="Martin F."/>
        </authorList>
    </citation>
    <scope>NUCLEOTIDE SEQUENCE [LARGE SCALE GENOMIC DNA]</scope>
    <source>
        <strain evidence="3">Foug A</strain>
    </source>
</reference>
<evidence type="ECO:0000256" key="1">
    <source>
        <dbReference type="SAM" id="MobiDB-lite"/>
    </source>
</evidence>
<accession>A0A0C3DXX7</accession>
<feature type="non-terminal residue" evidence="2">
    <location>
        <position position="62"/>
    </location>
</feature>
<evidence type="ECO:0000313" key="3">
    <source>
        <dbReference type="Proteomes" id="UP000053989"/>
    </source>
</evidence>
<gene>
    <name evidence="2" type="ORF">SCLCIDRAFT_1212166</name>
</gene>
<dbReference type="AlphaFoldDB" id="A0A0C3DXX7"/>
<keyword evidence="3" id="KW-1185">Reference proteome</keyword>
<feature type="compositionally biased region" description="Basic and acidic residues" evidence="1">
    <location>
        <begin position="24"/>
        <end position="43"/>
    </location>
</feature>
<organism evidence="2 3">
    <name type="scientific">Scleroderma citrinum Foug A</name>
    <dbReference type="NCBI Taxonomy" id="1036808"/>
    <lineage>
        <taxon>Eukaryota</taxon>
        <taxon>Fungi</taxon>
        <taxon>Dikarya</taxon>
        <taxon>Basidiomycota</taxon>
        <taxon>Agaricomycotina</taxon>
        <taxon>Agaricomycetes</taxon>
        <taxon>Agaricomycetidae</taxon>
        <taxon>Boletales</taxon>
        <taxon>Sclerodermatineae</taxon>
        <taxon>Sclerodermataceae</taxon>
        <taxon>Scleroderma</taxon>
    </lineage>
</organism>